<feature type="compositionally biased region" description="Low complexity" evidence="1">
    <location>
        <begin position="37"/>
        <end position="54"/>
    </location>
</feature>
<evidence type="ECO:0000313" key="2">
    <source>
        <dbReference type="EMBL" id="AKF07449.1"/>
    </source>
</evidence>
<protein>
    <submittedName>
        <fullName evidence="2">Uncharacterized protein</fullName>
    </submittedName>
</protein>
<dbReference type="KEGG" id="samy:DB32_004598"/>
<keyword evidence="3" id="KW-1185">Reference proteome</keyword>
<gene>
    <name evidence="2" type="ORF">DB32_004598</name>
</gene>
<dbReference type="STRING" id="927083.DB32_004598"/>
<dbReference type="Proteomes" id="UP000034883">
    <property type="component" value="Chromosome"/>
</dbReference>
<evidence type="ECO:0000256" key="1">
    <source>
        <dbReference type="SAM" id="MobiDB-lite"/>
    </source>
</evidence>
<dbReference type="EMBL" id="CP011125">
    <property type="protein sequence ID" value="AKF07449.1"/>
    <property type="molecule type" value="Genomic_DNA"/>
</dbReference>
<reference evidence="2 3" key="1">
    <citation type="submission" date="2015-03" db="EMBL/GenBank/DDBJ databases">
        <title>Genome assembly of Sandaracinus amylolyticus DSM 53668.</title>
        <authorList>
            <person name="Sharma G."/>
            <person name="Subramanian S."/>
        </authorList>
    </citation>
    <scope>NUCLEOTIDE SEQUENCE [LARGE SCALE GENOMIC DNA]</scope>
    <source>
        <strain evidence="2 3">DSM 53668</strain>
    </source>
</reference>
<feature type="region of interest" description="Disordered" evidence="1">
    <location>
        <begin position="10"/>
        <end position="54"/>
    </location>
</feature>
<name>A0A0F6SFS4_9BACT</name>
<organism evidence="2 3">
    <name type="scientific">Sandaracinus amylolyticus</name>
    <dbReference type="NCBI Taxonomy" id="927083"/>
    <lineage>
        <taxon>Bacteria</taxon>
        <taxon>Pseudomonadati</taxon>
        <taxon>Myxococcota</taxon>
        <taxon>Polyangia</taxon>
        <taxon>Polyangiales</taxon>
        <taxon>Sandaracinaceae</taxon>
        <taxon>Sandaracinus</taxon>
    </lineage>
</organism>
<accession>A0A0F6SFS4</accession>
<evidence type="ECO:0000313" key="3">
    <source>
        <dbReference type="Proteomes" id="UP000034883"/>
    </source>
</evidence>
<dbReference type="AlphaFoldDB" id="A0A0F6SFS4"/>
<feature type="compositionally biased region" description="Low complexity" evidence="1">
    <location>
        <begin position="14"/>
        <end position="25"/>
    </location>
</feature>
<proteinExistence type="predicted"/>
<sequence>MLVSLLALAGCDGSSATTTDQDASTPRADASTDAATPGSDASAPRDAAPDAPASQPAIVATSVGTLETARDAITALPYGTRGSALIAALTLSSGAAATLEADDGSALDPASFLDDGARAIVTAGDDERAYALEMETLVNTTVLVVPGETSPRRLDTRFFLNGGAEWIILDRDSDTHFCMPRDIASGTYGPADGEDTFVCLEVMGLDGLGMLGAATNDDDFTVELDVTATAIRGHFHGELAPRGDGDPLEIVGWLGSDRVDSGGW</sequence>